<evidence type="ECO:0000256" key="5">
    <source>
        <dbReference type="ARBA" id="ARBA00022764"/>
    </source>
</evidence>
<evidence type="ECO:0000313" key="11">
    <source>
        <dbReference type="EMBL" id="QCT20256.1"/>
    </source>
</evidence>
<evidence type="ECO:0000256" key="1">
    <source>
        <dbReference type="ARBA" id="ARBA00004418"/>
    </source>
</evidence>
<dbReference type="PANTHER" id="PTHR30251:SF11">
    <property type="entry name" value="CHAPERONE PROTEIN FIMC-RELATED"/>
    <property type="match status" value="1"/>
</dbReference>
<evidence type="ECO:0000256" key="3">
    <source>
        <dbReference type="ARBA" id="ARBA00022558"/>
    </source>
</evidence>
<dbReference type="Pfam" id="PF00345">
    <property type="entry name" value="PapD_N"/>
    <property type="match status" value="1"/>
</dbReference>
<proteinExistence type="inferred from homology"/>
<comment type="similarity">
    <text evidence="2 7">Belongs to the periplasmic pilus chaperone family.</text>
</comment>
<evidence type="ECO:0000256" key="7">
    <source>
        <dbReference type="RuleBase" id="RU003918"/>
    </source>
</evidence>
<keyword evidence="6 7" id="KW-0143">Chaperone</keyword>
<name>A0A4P8YJX8_9ENTR</name>
<feature type="chain" id="PRO_5020953208" evidence="8">
    <location>
        <begin position="25"/>
        <end position="230"/>
    </location>
</feature>
<dbReference type="Pfam" id="PF02753">
    <property type="entry name" value="PapD_C"/>
    <property type="match status" value="1"/>
</dbReference>
<dbReference type="EMBL" id="CP040428">
    <property type="protein sequence ID" value="QCT20256.1"/>
    <property type="molecule type" value="Genomic_DNA"/>
</dbReference>
<keyword evidence="12" id="KW-1185">Reference proteome</keyword>
<dbReference type="InterPro" id="IPR050643">
    <property type="entry name" value="Periplasmic_pilus_chap"/>
</dbReference>
<dbReference type="Proteomes" id="UP000302163">
    <property type="component" value="Chromosome"/>
</dbReference>
<evidence type="ECO:0000256" key="8">
    <source>
        <dbReference type="SAM" id="SignalP"/>
    </source>
</evidence>
<keyword evidence="4 8" id="KW-0732">Signal</keyword>
<keyword evidence="5" id="KW-0574">Periplasm</keyword>
<dbReference type="NCBIfam" id="NF011742">
    <property type="entry name" value="PRK15195.1"/>
    <property type="match status" value="1"/>
</dbReference>
<keyword evidence="3" id="KW-1029">Fimbrium biogenesis</keyword>
<organism evidence="11 12">
    <name type="scientific">Jejubacter calystegiae</name>
    <dbReference type="NCBI Taxonomy" id="2579935"/>
    <lineage>
        <taxon>Bacteria</taxon>
        <taxon>Pseudomonadati</taxon>
        <taxon>Pseudomonadota</taxon>
        <taxon>Gammaproteobacteria</taxon>
        <taxon>Enterobacterales</taxon>
        <taxon>Enterobacteriaceae</taxon>
        <taxon>Jejubacter</taxon>
    </lineage>
</organism>
<dbReference type="GO" id="GO:0071555">
    <property type="term" value="P:cell wall organization"/>
    <property type="evidence" value="ECO:0007669"/>
    <property type="project" value="InterPro"/>
</dbReference>
<evidence type="ECO:0000256" key="6">
    <source>
        <dbReference type="ARBA" id="ARBA00023186"/>
    </source>
</evidence>
<comment type="subcellular location">
    <subcellularLocation>
        <location evidence="1 7">Periplasm</location>
    </subcellularLocation>
</comment>
<dbReference type="PROSITE" id="PS00635">
    <property type="entry name" value="PILI_CHAPERONE"/>
    <property type="match status" value="1"/>
</dbReference>
<dbReference type="Gene3D" id="2.60.40.10">
    <property type="entry name" value="Immunoglobulins"/>
    <property type="match status" value="2"/>
</dbReference>
<dbReference type="SUPFAM" id="SSF49584">
    <property type="entry name" value="Periplasmic chaperone C-domain"/>
    <property type="match status" value="1"/>
</dbReference>
<evidence type="ECO:0000256" key="4">
    <source>
        <dbReference type="ARBA" id="ARBA00022729"/>
    </source>
</evidence>
<dbReference type="KEGG" id="izh:FEM41_11655"/>
<dbReference type="AlphaFoldDB" id="A0A4P8YJX8"/>
<dbReference type="InterPro" id="IPR016147">
    <property type="entry name" value="Pili_assmbl_chaperone_N"/>
</dbReference>
<evidence type="ECO:0000256" key="2">
    <source>
        <dbReference type="ARBA" id="ARBA00007399"/>
    </source>
</evidence>
<dbReference type="FunFam" id="2.60.40.10:FF:000458">
    <property type="entry name" value="Molecular chaperone FimC"/>
    <property type="match status" value="1"/>
</dbReference>
<dbReference type="PRINTS" id="PR00969">
    <property type="entry name" value="CHAPERONPILI"/>
</dbReference>
<evidence type="ECO:0000259" key="10">
    <source>
        <dbReference type="Pfam" id="PF02753"/>
    </source>
</evidence>
<dbReference type="InterPro" id="IPR013783">
    <property type="entry name" value="Ig-like_fold"/>
</dbReference>
<dbReference type="InterPro" id="IPR008962">
    <property type="entry name" value="PapD-like_sf"/>
</dbReference>
<gene>
    <name evidence="11" type="primary">fimC</name>
    <name evidence="11" type="ORF">FEM41_11655</name>
</gene>
<dbReference type="OrthoDB" id="9131059at2"/>
<dbReference type="SUPFAM" id="SSF49354">
    <property type="entry name" value="PapD-like"/>
    <property type="match status" value="1"/>
</dbReference>
<dbReference type="InterPro" id="IPR016148">
    <property type="entry name" value="Pili_assmbl_chaperone_C"/>
</dbReference>
<evidence type="ECO:0000313" key="12">
    <source>
        <dbReference type="Proteomes" id="UP000302163"/>
    </source>
</evidence>
<reference evidence="11 12" key="1">
    <citation type="submission" date="2019-05" db="EMBL/GenBank/DDBJ databases">
        <title>Complete genome sequence of Izhakiella calystegiae KSNA2, an endophyte isolated from beach morning glory (Calystegia soldanella).</title>
        <authorList>
            <person name="Jiang L."/>
            <person name="Jeong J.C."/>
            <person name="Kim C.Y."/>
            <person name="Kim D.H."/>
            <person name="Kim S.W."/>
            <person name="Lee j."/>
        </authorList>
    </citation>
    <scope>NUCLEOTIDE SEQUENCE [LARGE SCALE GENOMIC DNA]</scope>
    <source>
        <strain evidence="11 12">KSNA2</strain>
    </source>
</reference>
<dbReference type="InterPro" id="IPR001829">
    <property type="entry name" value="Pili_assmbl_chaperone_bac"/>
</dbReference>
<feature type="domain" description="Pili assembly chaperone C-terminal" evidence="10">
    <location>
        <begin position="168"/>
        <end position="222"/>
    </location>
</feature>
<dbReference type="InterPro" id="IPR018046">
    <property type="entry name" value="Pili_assmbl_chaperone_CS"/>
</dbReference>
<dbReference type="RefSeq" id="WP_138096131.1">
    <property type="nucleotide sequence ID" value="NZ_CP040428.1"/>
</dbReference>
<sequence>MNNYFKTGAFFIWLLLFLPFTSQAAGGVALGATRVIYPAGAQQTSLAITNSDSRDRYLINAWIDNDAGKKDKRFVVTPPLFVSEPKSENTLRIIYVGEPLPDDRESLFWMNVKAIPAVDKNSVEGKNVLQLAILSRIKLFVRPTKLSMQPEEARAKLRFSRSGGALVIDNPTPYYVTLVNLKMGGVKLPNTMISPRQNARVSLGTAQGSITFQTVNDYGALTPVQSGAVR</sequence>
<protein>
    <submittedName>
        <fullName evidence="11">Type 1 fimbriae chaperone FimC</fullName>
    </submittedName>
</protein>
<evidence type="ECO:0000259" key="9">
    <source>
        <dbReference type="Pfam" id="PF00345"/>
    </source>
</evidence>
<feature type="signal peptide" evidence="8">
    <location>
        <begin position="1"/>
        <end position="24"/>
    </location>
</feature>
<dbReference type="InterPro" id="IPR036316">
    <property type="entry name" value="Pili_assmbl_chap_C_dom_sf"/>
</dbReference>
<feature type="domain" description="Pili assembly chaperone N-terminal" evidence="9">
    <location>
        <begin position="27"/>
        <end position="146"/>
    </location>
</feature>
<accession>A0A4P8YJX8</accession>
<dbReference type="PANTHER" id="PTHR30251">
    <property type="entry name" value="PILUS ASSEMBLY CHAPERONE"/>
    <property type="match status" value="1"/>
</dbReference>
<dbReference type="GO" id="GO:0030288">
    <property type="term" value="C:outer membrane-bounded periplasmic space"/>
    <property type="evidence" value="ECO:0007669"/>
    <property type="project" value="InterPro"/>
</dbReference>